<organism evidence="9 10">
    <name type="scientific">Rhizobium puerariae</name>
    <dbReference type="NCBI Taxonomy" id="1585791"/>
    <lineage>
        <taxon>Bacteria</taxon>
        <taxon>Pseudomonadati</taxon>
        <taxon>Pseudomonadota</taxon>
        <taxon>Alphaproteobacteria</taxon>
        <taxon>Hyphomicrobiales</taxon>
        <taxon>Rhizobiaceae</taxon>
        <taxon>Rhizobium/Agrobacterium group</taxon>
        <taxon>Rhizobium</taxon>
    </lineage>
</organism>
<sequence length="320" mass="35536">MLNYIIRRLLVLMPILFGISVIVFVIMRMLPGDVARMILAGGEDGSSATSAKAVAALRDQLGLNKPIIMQYFDWIGGILTLDAGNSLWSGRPVLTEISERLPLTLELALMAVALSMLISIPIGVYSAVRQDNWVDYVIRSVSIAGLAIPTFWVGTMLILVLTLQFNWAPPLGYVPFTTNPWVNIQQIIWPALVLAFSNAALLSRMTRSTMLDVMQEDYVRTARAKGLKPWVVMLKHALRNAILPVLTLSAIELGTLLNGTVVLETIFTLPGLGRYLVDAIYNRDYPVVQAIILLMGVIYVIMNLIVDIMYGVFDPRIRYD</sequence>
<evidence type="ECO:0000256" key="2">
    <source>
        <dbReference type="ARBA" id="ARBA00022448"/>
    </source>
</evidence>
<evidence type="ECO:0000256" key="1">
    <source>
        <dbReference type="ARBA" id="ARBA00004651"/>
    </source>
</evidence>
<name>A0ABV6AIQ0_9HYPH</name>
<dbReference type="Gene3D" id="1.10.3720.10">
    <property type="entry name" value="MetI-like"/>
    <property type="match status" value="1"/>
</dbReference>
<dbReference type="Pfam" id="PF19300">
    <property type="entry name" value="BPD_transp_1_N"/>
    <property type="match status" value="1"/>
</dbReference>
<feature type="transmembrane region" description="Helical" evidence="7">
    <location>
        <begin position="187"/>
        <end position="205"/>
    </location>
</feature>
<evidence type="ECO:0000256" key="4">
    <source>
        <dbReference type="ARBA" id="ARBA00022692"/>
    </source>
</evidence>
<evidence type="ECO:0000256" key="5">
    <source>
        <dbReference type="ARBA" id="ARBA00022989"/>
    </source>
</evidence>
<feature type="domain" description="ABC transmembrane type-1" evidence="8">
    <location>
        <begin position="101"/>
        <end position="306"/>
    </location>
</feature>
<dbReference type="PROSITE" id="PS50928">
    <property type="entry name" value="ABC_TM1"/>
    <property type="match status" value="1"/>
</dbReference>
<dbReference type="EMBL" id="JBHMAA010000018">
    <property type="protein sequence ID" value="MFB9950494.1"/>
    <property type="molecule type" value="Genomic_DNA"/>
</dbReference>
<protein>
    <submittedName>
        <fullName evidence="9">ABC transporter permease</fullName>
    </submittedName>
</protein>
<evidence type="ECO:0000256" key="7">
    <source>
        <dbReference type="RuleBase" id="RU363032"/>
    </source>
</evidence>
<dbReference type="InterPro" id="IPR000515">
    <property type="entry name" value="MetI-like"/>
</dbReference>
<evidence type="ECO:0000259" key="8">
    <source>
        <dbReference type="PROSITE" id="PS50928"/>
    </source>
</evidence>
<keyword evidence="4 7" id="KW-0812">Transmembrane</keyword>
<comment type="subcellular location">
    <subcellularLocation>
        <location evidence="1 7">Cell membrane</location>
        <topology evidence="1 7">Multi-pass membrane protein</topology>
    </subcellularLocation>
</comment>
<evidence type="ECO:0000256" key="6">
    <source>
        <dbReference type="ARBA" id="ARBA00023136"/>
    </source>
</evidence>
<dbReference type="SUPFAM" id="SSF161098">
    <property type="entry name" value="MetI-like"/>
    <property type="match status" value="1"/>
</dbReference>
<feature type="transmembrane region" description="Helical" evidence="7">
    <location>
        <begin position="287"/>
        <end position="313"/>
    </location>
</feature>
<reference evidence="9 10" key="1">
    <citation type="submission" date="2024-09" db="EMBL/GenBank/DDBJ databases">
        <authorList>
            <person name="Sun Q."/>
            <person name="Mori K."/>
        </authorList>
    </citation>
    <scope>NUCLEOTIDE SEQUENCE [LARGE SCALE GENOMIC DNA]</scope>
    <source>
        <strain evidence="9 10">TBRC 4938</strain>
    </source>
</reference>
<proteinExistence type="inferred from homology"/>
<evidence type="ECO:0000313" key="10">
    <source>
        <dbReference type="Proteomes" id="UP001589692"/>
    </source>
</evidence>
<keyword evidence="6 7" id="KW-0472">Membrane</keyword>
<dbReference type="InterPro" id="IPR045621">
    <property type="entry name" value="BPD_transp_1_N"/>
</dbReference>
<dbReference type="CDD" id="cd06261">
    <property type="entry name" value="TM_PBP2"/>
    <property type="match status" value="1"/>
</dbReference>
<keyword evidence="5 7" id="KW-1133">Transmembrane helix</keyword>
<feature type="transmembrane region" description="Helical" evidence="7">
    <location>
        <begin position="107"/>
        <end position="128"/>
    </location>
</feature>
<dbReference type="InterPro" id="IPR035906">
    <property type="entry name" value="MetI-like_sf"/>
</dbReference>
<dbReference type="PANTHER" id="PTHR43163">
    <property type="entry name" value="DIPEPTIDE TRANSPORT SYSTEM PERMEASE PROTEIN DPPB-RELATED"/>
    <property type="match status" value="1"/>
</dbReference>
<feature type="transmembrane region" description="Helical" evidence="7">
    <location>
        <begin position="9"/>
        <end position="30"/>
    </location>
</feature>
<accession>A0ABV6AIQ0</accession>
<dbReference type="RefSeq" id="WP_377262971.1">
    <property type="nucleotide sequence ID" value="NZ_JBHMAA010000018.1"/>
</dbReference>
<comment type="similarity">
    <text evidence="7">Belongs to the binding-protein-dependent transport system permease family.</text>
</comment>
<dbReference type="PANTHER" id="PTHR43163:SF6">
    <property type="entry name" value="DIPEPTIDE TRANSPORT SYSTEM PERMEASE PROTEIN DPPB-RELATED"/>
    <property type="match status" value="1"/>
</dbReference>
<keyword evidence="3" id="KW-1003">Cell membrane</keyword>
<feature type="transmembrane region" description="Helical" evidence="7">
    <location>
        <begin position="140"/>
        <end position="167"/>
    </location>
</feature>
<evidence type="ECO:0000313" key="9">
    <source>
        <dbReference type="EMBL" id="MFB9950494.1"/>
    </source>
</evidence>
<gene>
    <name evidence="9" type="ORF">ACFFP0_16690</name>
</gene>
<keyword evidence="2 7" id="KW-0813">Transport</keyword>
<comment type="caution">
    <text evidence="9">The sequence shown here is derived from an EMBL/GenBank/DDBJ whole genome shotgun (WGS) entry which is preliminary data.</text>
</comment>
<evidence type="ECO:0000256" key="3">
    <source>
        <dbReference type="ARBA" id="ARBA00022475"/>
    </source>
</evidence>
<dbReference type="Pfam" id="PF00528">
    <property type="entry name" value="BPD_transp_1"/>
    <property type="match status" value="1"/>
</dbReference>
<feature type="transmembrane region" description="Helical" evidence="7">
    <location>
        <begin position="241"/>
        <end position="267"/>
    </location>
</feature>
<keyword evidence="10" id="KW-1185">Reference proteome</keyword>
<dbReference type="Proteomes" id="UP001589692">
    <property type="component" value="Unassembled WGS sequence"/>
</dbReference>